<gene>
    <name evidence="2" type="ORF">PG999_014389</name>
</gene>
<protein>
    <submittedName>
        <fullName evidence="2">Uncharacterized protein</fullName>
    </submittedName>
</protein>
<feature type="compositionally biased region" description="Polar residues" evidence="1">
    <location>
        <begin position="37"/>
        <end position="48"/>
    </location>
</feature>
<feature type="compositionally biased region" description="Gly residues" evidence="1">
    <location>
        <begin position="60"/>
        <end position="73"/>
    </location>
</feature>
<evidence type="ECO:0000313" key="3">
    <source>
        <dbReference type="Proteomes" id="UP001392437"/>
    </source>
</evidence>
<dbReference type="AlphaFoldDB" id="A0AAW0Q8V3"/>
<name>A0AAW0Q8V3_9PEZI</name>
<keyword evidence="3" id="KW-1185">Reference proteome</keyword>
<dbReference type="EMBL" id="JAQQWP010000012">
    <property type="protein sequence ID" value="KAK8092802.1"/>
    <property type="molecule type" value="Genomic_DNA"/>
</dbReference>
<feature type="region of interest" description="Disordered" evidence="1">
    <location>
        <begin position="1"/>
        <end position="115"/>
    </location>
</feature>
<reference evidence="2 3" key="1">
    <citation type="submission" date="2023-01" db="EMBL/GenBank/DDBJ databases">
        <title>Analysis of 21 Apiospora genomes using comparative genomics revels a genus with tremendous synthesis potential of carbohydrate active enzymes and secondary metabolites.</title>
        <authorList>
            <person name="Sorensen T."/>
        </authorList>
    </citation>
    <scope>NUCLEOTIDE SEQUENCE [LARGE SCALE GENOMIC DNA]</scope>
    <source>
        <strain evidence="2 3">CBS 117206</strain>
    </source>
</reference>
<dbReference type="Proteomes" id="UP001392437">
    <property type="component" value="Unassembled WGS sequence"/>
</dbReference>
<accession>A0AAW0Q8V3</accession>
<proteinExistence type="predicted"/>
<evidence type="ECO:0000313" key="2">
    <source>
        <dbReference type="EMBL" id="KAK8092802.1"/>
    </source>
</evidence>
<comment type="caution">
    <text evidence="2">The sequence shown here is derived from an EMBL/GenBank/DDBJ whole genome shotgun (WGS) entry which is preliminary data.</text>
</comment>
<organism evidence="2 3">
    <name type="scientific">Apiospora kogelbergensis</name>
    <dbReference type="NCBI Taxonomy" id="1337665"/>
    <lineage>
        <taxon>Eukaryota</taxon>
        <taxon>Fungi</taxon>
        <taxon>Dikarya</taxon>
        <taxon>Ascomycota</taxon>
        <taxon>Pezizomycotina</taxon>
        <taxon>Sordariomycetes</taxon>
        <taxon>Xylariomycetidae</taxon>
        <taxon>Amphisphaeriales</taxon>
        <taxon>Apiosporaceae</taxon>
        <taxon>Apiospora</taxon>
    </lineage>
</organism>
<sequence length="169" mass="18153">MLQENIVQTRRELSDIAIGRQEFGQRPGRSSPPRLSWPSQLQREQTTAGMALPPAVAPMGGSGGSGSGSGSGGAVDAISRTAWPGRKRTHRGGRRRRRNRGGNSANTVILADRDDSPEIKIESGVDETSRMPLGNIAMSNQVIAPRTSLKQIPPQRLESHLDQIIAGSR</sequence>
<evidence type="ECO:0000256" key="1">
    <source>
        <dbReference type="SAM" id="MobiDB-lite"/>
    </source>
</evidence>
<feature type="compositionally biased region" description="Basic residues" evidence="1">
    <location>
        <begin position="85"/>
        <end position="100"/>
    </location>
</feature>